<dbReference type="Pfam" id="PF13720">
    <property type="entry name" value="Acetyltransf_11"/>
    <property type="match status" value="1"/>
</dbReference>
<dbReference type="PANTHER" id="PTHR43480">
    <property type="entry name" value="ACYL-[ACYL-CARRIER-PROTEIN]--UDP-N-ACETYLGLUCOSAMINE O-ACYLTRANSFERASE"/>
    <property type="match status" value="1"/>
</dbReference>
<evidence type="ECO:0000259" key="6">
    <source>
        <dbReference type="Pfam" id="PF13720"/>
    </source>
</evidence>
<name>A0A3D9FKW3_9FLAO</name>
<dbReference type="CDD" id="cd03351">
    <property type="entry name" value="LbH_UDP-GlcNAc_AT"/>
    <property type="match status" value="1"/>
</dbReference>
<keyword evidence="4" id="KW-0443">Lipid metabolism</keyword>
<evidence type="ECO:0000313" key="8">
    <source>
        <dbReference type="Proteomes" id="UP000257004"/>
    </source>
</evidence>
<accession>A0A3D9FKW3</accession>
<dbReference type="PANTHER" id="PTHR43480:SF1">
    <property type="entry name" value="ACYL-[ACYL-CARRIER-PROTEIN]--UDP-N-ACETYLGLUCOSAMINE O-ACYLTRANSFERASE, MITOCHONDRIAL-RELATED"/>
    <property type="match status" value="1"/>
</dbReference>
<keyword evidence="1" id="KW-0444">Lipid biosynthesis</keyword>
<dbReference type="InterPro" id="IPR010137">
    <property type="entry name" value="Lipid_A_LpxA"/>
</dbReference>
<feature type="domain" description="UDP N-acetylglucosamine O-acyltransferase C-terminal" evidence="6">
    <location>
        <begin position="171"/>
        <end position="252"/>
    </location>
</feature>
<dbReference type="OrthoDB" id="9807278at2"/>
<keyword evidence="3 7" id="KW-0808">Transferase</keyword>
<dbReference type="Proteomes" id="UP000257004">
    <property type="component" value="Unassembled WGS sequence"/>
</dbReference>
<gene>
    <name evidence="7" type="ORF">BD847_4022</name>
</gene>
<dbReference type="AlphaFoldDB" id="A0A3D9FKW3"/>
<dbReference type="EMBL" id="QRDQ01000012">
    <property type="protein sequence ID" value="RED19733.1"/>
    <property type="molecule type" value="Genomic_DNA"/>
</dbReference>
<sequence length="257" mass="28093">MKNTVIDKSAIIGKNVHFGNFATIENDVIIGDNSWLGNNVTILSGSRIGNNCQIHSGAVIGGIPQDLKFNGEFSLLELGDNNIIRENVTINRGTSSKGITRIGNSNLIMANAHIGHDCFVGDNCIIGFSVGMAGEVVTGDFVNISGLSAVHQFSRIGSHSMISGLSRIVKDIPPFVTVAHEPLRFVGLNVVGLRRRGFSSDKIEEIKSIYRIIFQEKRNTKNALELIELDFEPTFERDQILNFIKSSKRGIVKGIIE</sequence>
<keyword evidence="2" id="KW-0441">Lipid A biosynthesis</keyword>
<dbReference type="GO" id="GO:0008780">
    <property type="term" value="F:acyl-[acyl-carrier-protein]-UDP-N-acetylglucosamine O-acyltransferase activity"/>
    <property type="evidence" value="ECO:0007669"/>
    <property type="project" value="InterPro"/>
</dbReference>
<keyword evidence="8" id="KW-1185">Reference proteome</keyword>
<dbReference type="NCBIfam" id="TIGR01852">
    <property type="entry name" value="lipid_A_lpxA"/>
    <property type="match status" value="1"/>
</dbReference>
<dbReference type="Gene3D" id="2.160.10.10">
    <property type="entry name" value="Hexapeptide repeat proteins"/>
    <property type="match status" value="1"/>
</dbReference>
<keyword evidence="5 7" id="KW-0012">Acyltransferase</keyword>
<dbReference type="NCBIfam" id="NF003657">
    <property type="entry name" value="PRK05289.1"/>
    <property type="match status" value="1"/>
</dbReference>
<evidence type="ECO:0000256" key="1">
    <source>
        <dbReference type="ARBA" id="ARBA00022516"/>
    </source>
</evidence>
<evidence type="ECO:0000256" key="4">
    <source>
        <dbReference type="ARBA" id="ARBA00023098"/>
    </source>
</evidence>
<protein>
    <submittedName>
        <fullName evidence="7">Acyl-[acyl-carrier-protein]--UDP-N-acetylglucosamine O-acyltransferase</fullName>
    </submittedName>
</protein>
<dbReference type="InterPro" id="IPR011004">
    <property type="entry name" value="Trimer_LpxA-like_sf"/>
</dbReference>
<dbReference type="SUPFAM" id="SSF51161">
    <property type="entry name" value="Trimeric LpxA-like enzymes"/>
    <property type="match status" value="1"/>
</dbReference>
<dbReference type="GO" id="GO:0016020">
    <property type="term" value="C:membrane"/>
    <property type="evidence" value="ECO:0007669"/>
    <property type="project" value="GOC"/>
</dbReference>
<evidence type="ECO:0000256" key="5">
    <source>
        <dbReference type="ARBA" id="ARBA00023315"/>
    </source>
</evidence>
<dbReference type="InterPro" id="IPR029098">
    <property type="entry name" value="Acetyltransf_C"/>
</dbReference>
<dbReference type="GO" id="GO:0009245">
    <property type="term" value="P:lipid A biosynthetic process"/>
    <property type="evidence" value="ECO:0007669"/>
    <property type="project" value="UniProtKB-KW"/>
</dbReference>
<evidence type="ECO:0000313" key="7">
    <source>
        <dbReference type="EMBL" id="RED19733.1"/>
    </source>
</evidence>
<dbReference type="Gene3D" id="1.20.1180.10">
    <property type="entry name" value="Udp N-acetylglucosamine O-acyltransferase, C-terminal domain"/>
    <property type="match status" value="1"/>
</dbReference>
<comment type="caution">
    <text evidence="7">The sequence shown here is derived from an EMBL/GenBank/DDBJ whole genome shotgun (WGS) entry which is preliminary data.</text>
</comment>
<dbReference type="PIRSF" id="PIRSF000456">
    <property type="entry name" value="UDP-GlcNAc_acltr"/>
    <property type="match status" value="1"/>
</dbReference>
<organism evidence="7 8">
    <name type="scientific">Flavobacterium cutihirudinis</name>
    <dbReference type="NCBI Taxonomy" id="1265740"/>
    <lineage>
        <taxon>Bacteria</taxon>
        <taxon>Pseudomonadati</taxon>
        <taxon>Bacteroidota</taxon>
        <taxon>Flavobacteriia</taxon>
        <taxon>Flavobacteriales</taxon>
        <taxon>Flavobacteriaceae</taxon>
        <taxon>Flavobacterium</taxon>
    </lineage>
</organism>
<dbReference type="RefSeq" id="WP_115889931.1">
    <property type="nucleotide sequence ID" value="NZ_QRDQ01000012.1"/>
</dbReference>
<dbReference type="InterPro" id="IPR037157">
    <property type="entry name" value="Acetyltransf_C_sf"/>
</dbReference>
<proteinExistence type="predicted"/>
<reference evidence="7 8" key="1">
    <citation type="submission" date="2018-07" db="EMBL/GenBank/DDBJ databases">
        <title>Genomic Encyclopedia of Archaeal and Bacterial Type Strains, Phase II (KMG-II): from individual species to whole genera.</title>
        <authorList>
            <person name="Goeker M."/>
        </authorList>
    </citation>
    <scope>NUCLEOTIDE SEQUENCE [LARGE SCALE GENOMIC DNA]</scope>
    <source>
        <strain evidence="7 8">DSM 25795</strain>
    </source>
</reference>
<dbReference type="Pfam" id="PF00132">
    <property type="entry name" value="Hexapep"/>
    <property type="match status" value="2"/>
</dbReference>
<evidence type="ECO:0000256" key="3">
    <source>
        <dbReference type="ARBA" id="ARBA00022679"/>
    </source>
</evidence>
<dbReference type="InterPro" id="IPR001451">
    <property type="entry name" value="Hexapep"/>
</dbReference>
<evidence type="ECO:0000256" key="2">
    <source>
        <dbReference type="ARBA" id="ARBA00022556"/>
    </source>
</evidence>